<dbReference type="SUPFAM" id="SSF56112">
    <property type="entry name" value="Protein kinase-like (PK-like)"/>
    <property type="match status" value="1"/>
</dbReference>
<dbReference type="GO" id="GO:0005524">
    <property type="term" value="F:ATP binding"/>
    <property type="evidence" value="ECO:0007669"/>
    <property type="project" value="UniProtKB-KW"/>
</dbReference>
<keyword evidence="5" id="KW-0134">Cell wall</keyword>
<dbReference type="InterPro" id="IPR032675">
    <property type="entry name" value="LRR_dom_sf"/>
</dbReference>
<dbReference type="Pfam" id="PF13855">
    <property type="entry name" value="LRR_8"/>
    <property type="match status" value="1"/>
</dbReference>
<evidence type="ECO:0000313" key="27">
    <source>
        <dbReference type="RefSeq" id="XP_022933288.1"/>
    </source>
</evidence>
<comment type="subcellular location">
    <subcellularLocation>
        <location evidence="1">Membrane</location>
        <topology evidence="1">Single-pass membrane protein</topology>
    </subcellularLocation>
    <subcellularLocation>
        <location evidence="2">Secreted</location>
        <location evidence="2">Cell wall</location>
    </subcellularLocation>
</comment>
<keyword evidence="16 23" id="KW-0472">Membrane</keyword>
<evidence type="ECO:0000256" key="22">
    <source>
        <dbReference type="SAM" id="MobiDB-lite"/>
    </source>
</evidence>
<evidence type="ECO:0000256" key="4">
    <source>
        <dbReference type="ARBA" id="ARBA00012513"/>
    </source>
</evidence>
<dbReference type="Pfam" id="PF08263">
    <property type="entry name" value="LRRNT_2"/>
    <property type="match status" value="1"/>
</dbReference>
<dbReference type="FunFam" id="3.30.200.20:FF:000307">
    <property type="entry name" value="pollen receptor-like kinase 1"/>
    <property type="match status" value="1"/>
</dbReference>
<accession>A0A6J1F4B8</accession>
<dbReference type="InterPro" id="IPR001245">
    <property type="entry name" value="Ser-Thr/Tyr_kinase_cat_dom"/>
</dbReference>
<evidence type="ECO:0000259" key="25">
    <source>
        <dbReference type="PROSITE" id="PS50011"/>
    </source>
</evidence>
<feature type="chain" id="PRO_5026943448" description="non-specific serine/threonine protein kinase" evidence="24">
    <location>
        <begin position="31"/>
        <end position="651"/>
    </location>
</feature>
<dbReference type="SMR" id="A0A6J1F4B8"/>
<dbReference type="InterPro" id="IPR001611">
    <property type="entry name" value="Leu-rich_rpt"/>
</dbReference>
<reference evidence="27" key="1">
    <citation type="submission" date="2025-08" db="UniProtKB">
        <authorList>
            <consortium name="RefSeq"/>
        </authorList>
    </citation>
    <scope>IDENTIFICATION</scope>
    <source>
        <tissue evidence="27">Young leaves</tissue>
    </source>
</reference>
<dbReference type="Pfam" id="PF07714">
    <property type="entry name" value="PK_Tyr_Ser-Thr"/>
    <property type="match status" value="1"/>
</dbReference>
<organism evidence="26 27">
    <name type="scientific">Cucurbita moschata</name>
    <name type="common">Winter crookneck squash</name>
    <name type="synonym">Cucurbita pepo var. moschata</name>
    <dbReference type="NCBI Taxonomy" id="3662"/>
    <lineage>
        <taxon>Eukaryota</taxon>
        <taxon>Viridiplantae</taxon>
        <taxon>Streptophyta</taxon>
        <taxon>Embryophyta</taxon>
        <taxon>Tracheophyta</taxon>
        <taxon>Spermatophyta</taxon>
        <taxon>Magnoliopsida</taxon>
        <taxon>eudicotyledons</taxon>
        <taxon>Gunneridae</taxon>
        <taxon>Pentapetalae</taxon>
        <taxon>rosids</taxon>
        <taxon>fabids</taxon>
        <taxon>Cucurbitales</taxon>
        <taxon>Cucurbitaceae</taxon>
        <taxon>Cucurbiteae</taxon>
        <taxon>Cucurbita</taxon>
    </lineage>
</organism>
<name>A0A6J1F4B8_CUCMO</name>
<evidence type="ECO:0000256" key="20">
    <source>
        <dbReference type="ARBA" id="ARBA00047899"/>
    </source>
</evidence>
<evidence type="ECO:0000256" key="6">
    <source>
        <dbReference type="ARBA" id="ARBA00022553"/>
    </source>
</evidence>
<evidence type="ECO:0000256" key="19">
    <source>
        <dbReference type="ARBA" id="ARBA00038043"/>
    </source>
</evidence>
<comment type="similarity">
    <text evidence="3">Belongs to the protein kinase superfamily. Ser/Thr protein kinase family.</text>
</comment>
<evidence type="ECO:0000256" key="15">
    <source>
        <dbReference type="ARBA" id="ARBA00022989"/>
    </source>
</evidence>
<evidence type="ECO:0000256" key="14">
    <source>
        <dbReference type="ARBA" id="ARBA00022840"/>
    </source>
</evidence>
<keyword evidence="7" id="KW-0433">Leucine-rich repeat</keyword>
<keyword evidence="8" id="KW-0808">Transferase</keyword>
<dbReference type="InterPro" id="IPR046959">
    <property type="entry name" value="PRK1-6/SRF4-like"/>
</dbReference>
<comment type="catalytic activity">
    <reaction evidence="21">
        <text>L-seryl-[protein] + ATP = O-phospho-L-seryl-[protein] + ADP + H(+)</text>
        <dbReference type="Rhea" id="RHEA:17989"/>
        <dbReference type="Rhea" id="RHEA-COMP:9863"/>
        <dbReference type="Rhea" id="RHEA-COMP:11604"/>
        <dbReference type="ChEBI" id="CHEBI:15378"/>
        <dbReference type="ChEBI" id="CHEBI:29999"/>
        <dbReference type="ChEBI" id="CHEBI:30616"/>
        <dbReference type="ChEBI" id="CHEBI:83421"/>
        <dbReference type="ChEBI" id="CHEBI:456216"/>
        <dbReference type="EC" id="2.7.11.1"/>
    </reaction>
</comment>
<evidence type="ECO:0000256" key="9">
    <source>
        <dbReference type="ARBA" id="ARBA00022692"/>
    </source>
</evidence>
<evidence type="ECO:0000313" key="26">
    <source>
        <dbReference type="Proteomes" id="UP000504609"/>
    </source>
</evidence>
<evidence type="ECO:0000256" key="18">
    <source>
        <dbReference type="ARBA" id="ARBA00023180"/>
    </source>
</evidence>
<dbReference type="GO" id="GO:0004674">
    <property type="term" value="F:protein serine/threonine kinase activity"/>
    <property type="evidence" value="ECO:0007669"/>
    <property type="project" value="UniProtKB-EC"/>
</dbReference>
<sequence length="651" mass="71465">MASPSPPPATSTTFTILLILISFEVFSSKAASTDAEALLKFKGSLEMNNDVLGNWSAGSSPCTGDKANWVGILCEKGNVWGLKLENMGLKGHIDVESLEGVPQLRSISLMKNDFDGSLPDVKRLGALKSLYLSGNHFSGDIPGDKFSGMLSLKKVYLAQNHLEGQIPWSLAELPRLLELRLEANHFSGQIPNFAQKTLKVFNVSGNEQLRGSIPRAFSNFDPSSFKGLHCLCGKPLDKPCTTSKMPSIASIIMVSIAVTAALLAIGAGIVILSRRNQSSSNEENPAHSKSPNAGVSSPAIGLRSPDRGSSHGSVAGKRAAESAKLSFVRDDTERFDLSDLLKANAEILGSGCFGSSYKAALTNGPVMVVKRFKQMNNVDREEFQEHMRRIGRLKHPNLLPLVAYYYKKEEKLLITDYVEKGSLAVQLHGHQAVGQPAIDWPSRLKIIKGVAKGLRHLYAELPSLITPHGHLKSSNVLLKANFEPLLSDYGLIPVVNQEHAQELMVAYKSPEYIQLGRITKKTDVWSFGMLIFEILTGKFPANFLRQSKSGSEEEDLASWVKSIPEKEWIGQVLDKDMGPTKNSDGEITKLLKIAIACCENDFEKRMDLREVVEKIEELKEKDGDEDFYSSYASEADIRSSRGLSDELNFAI</sequence>
<evidence type="ECO:0000256" key="2">
    <source>
        <dbReference type="ARBA" id="ARBA00004191"/>
    </source>
</evidence>
<keyword evidence="9 23" id="KW-0812">Transmembrane</keyword>
<dbReference type="InterPro" id="IPR000719">
    <property type="entry name" value="Prot_kinase_dom"/>
</dbReference>
<keyword evidence="13" id="KW-0418">Kinase</keyword>
<dbReference type="GO" id="GO:0016020">
    <property type="term" value="C:membrane"/>
    <property type="evidence" value="ECO:0007669"/>
    <property type="project" value="UniProtKB-SubCell"/>
</dbReference>
<dbReference type="Gene3D" id="3.30.200.20">
    <property type="entry name" value="Phosphorylase Kinase, domain 1"/>
    <property type="match status" value="1"/>
</dbReference>
<keyword evidence="17" id="KW-0675">Receptor</keyword>
<feature type="region of interest" description="Disordered" evidence="22">
    <location>
        <begin position="279"/>
        <end position="317"/>
    </location>
</feature>
<evidence type="ECO:0000256" key="7">
    <source>
        <dbReference type="ARBA" id="ARBA00022614"/>
    </source>
</evidence>
<dbReference type="InterPro" id="IPR011009">
    <property type="entry name" value="Kinase-like_dom_sf"/>
</dbReference>
<keyword evidence="6" id="KW-0597">Phosphoprotein</keyword>
<keyword evidence="14" id="KW-0067">ATP-binding</keyword>
<protein>
    <recommendedName>
        <fullName evidence="4">non-specific serine/threonine protein kinase</fullName>
        <ecNumber evidence="4">2.7.11.1</ecNumber>
    </recommendedName>
</protein>
<evidence type="ECO:0000256" key="16">
    <source>
        <dbReference type="ARBA" id="ARBA00023136"/>
    </source>
</evidence>
<evidence type="ECO:0000256" key="10">
    <source>
        <dbReference type="ARBA" id="ARBA00022729"/>
    </source>
</evidence>
<evidence type="ECO:0000256" key="21">
    <source>
        <dbReference type="ARBA" id="ARBA00048679"/>
    </source>
</evidence>
<keyword evidence="26" id="KW-1185">Reference proteome</keyword>
<dbReference type="Gene3D" id="1.10.510.10">
    <property type="entry name" value="Transferase(Phosphotransferase) domain 1"/>
    <property type="match status" value="1"/>
</dbReference>
<dbReference type="SUPFAM" id="SSF52058">
    <property type="entry name" value="L domain-like"/>
    <property type="match status" value="1"/>
</dbReference>
<keyword evidence="15 23" id="KW-1133">Transmembrane helix</keyword>
<evidence type="ECO:0000256" key="11">
    <source>
        <dbReference type="ARBA" id="ARBA00022737"/>
    </source>
</evidence>
<dbReference type="EC" id="2.7.11.1" evidence="4"/>
<dbReference type="KEGG" id="cmos:111440422"/>
<comment type="similarity">
    <text evidence="19">Belongs to the polygalacturonase-inhibiting protein family.</text>
</comment>
<evidence type="ECO:0000256" key="23">
    <source>
        <dbReference type="SAM" id="Phobius"/>
    </source>
</evidence>
<keyword evidence="18" id="KW-0325">Glycoprotein</keyword>
<evidence type="ECO:0000256" key="12">
    <source>
        <dbReference type="ARBA" id="ARBA00022741"/>
    </source>
</evidence>
<evidence type="ECO:0000256" key="3">
    <source>
        <dbReference type="ARBA" id="ARBA00008684"/>
    </source>
</evidence>
<dbReference type="PANTHER" id="PTHR48007">
    <property type="entry name" value="LEUCINE-RICH REPEAT RECEPTOR-LIKE PROTEIN KINASE PXC1"/>
    <property type="match status" value="1"/>
</dbReference>
<comment type="catalytic activity">
    <reaction evidence="20">
        <text>L-threonyl-[protein] + ATP = O-phospho-L-threonyl-[protein] + ADP + H(+)</text>
        <dbReference type="Rhea" id="RHEA:46608"/>
        <dbReference type="Rhea" id="RHEA-COMP:11060"/>
        <dbReference type="Rhea" id="RHEA-COMP:11605"/>
        <dbReference type="ChEBI" id="CHEBI:15378"/>
        <dbReference type="ChEBI" id="CHEBI:30013"/>
        <dbReference type="ChEBI" id="CHEBI:30616"/>
        <dbReference type="ChEBI" id="CHEBI:61977"/>
        <dbReference type="ChEBI" id="CHEBI:456216"/>
        <dbReference type="EC" id="2.7.11.1"/>
    </reaction>
</comment>
<evidence type="ECO:0000256" key="8">
    <source>
        <dbReference type="ARBA" id="ARBA00022679"/>
    </source>
</evidence>
<evidence type="ECO:0000256" key="5">
    <source>
        <dbReference type="ARBA" id="ARBA00022512"/>
    </source>
</evidence>
<keyword evidence="10 24" id="KW-0732">Signal</keyword>
<dbReference type="PANTHER" id="PTHR48007:SF64">
    <property type="entry name" value="POLLEN RECEPTOR-LIKE KINASE 1"/>
    <property type="match status" value="1"/>
</dbReference>
<dbReference type="AlphaFoldDB" id="A0A6J1F4B8"/>
<dbReference type="GeneID" id="111440422"/>
<dbReference type="RefSeq" id="XP_022933288.1">
    <property type="nucleotide sequence ID" value="XM_023077520.1"/>
</dbReference>
<dbReference type="Gene3D" id="3.80.10.10">
    <property type="entry name" value="Ribonuclease Inhibitor"/>
    <property type="match status" value="2"/>
</dbReference>
<evidence type="ECO:0000256" key="13">
    <source>
        <dbReference type="ARBA" id="ARBA00022777"/>
    </source>
</evidence>
<dbReference type="InterPro" id="IPR013210">
    <property type="entry name" value="LRR_N_plant-typ"/>
</dbReference>
<keyword evidence="11" id="KW-0677">Repeat</keyword>
<keyword evidence="12" id="KW-0547">Nucleotide-binding</keyword>
<proteinExistence type="inferred from homology"/>
<keyword evidence="5" id="KW-0964">Secreted</keyword>
<dbReference type="FunFam" id="1.10.510.10:FF:000480">
    <property type="entry name" value="Pollen receptor-like kinase 1"/>
    <property type="match status" value="1"/>
</dbReference>
<dbReference type="FunFam" id="3.80.10.10:FF:000400">
    <property type="entry name" value="Nuclear pore complex protein NUP107"/>
    <property type="match status" value="1"/>
</dbReference>
<feature type="domain" description="Protein kinase" evidence="25">
    <location>
        <begin position="342"/>
        <end position="628"/>
    </location>
</feature>
<evidence type="ECO:0000256" key="24">
    <source>
        <dbReference type="SAM" id="SignalP"/>
    </source>
</evidence>
<evidence type="ECO:0000256" key="17">
    <source>
        <dbReference type="ARBA" id="ARBA00023170"/>
    </source>
</evidence>
<dbReference type="PROSITE" id="PS50011">
    <property type="entry name" value="PROTEIN_KINASE_DOM"/>
    <property type="match status" value="1"/>
</dbReference>
<gene>
    <name evidence="27" type="primary">LOC111440422</name>
</gene>
<feature type="signal peptide" evidence="24">
    <location>
        <begin position="1"/>
        <end position="30"/>
    </location>
</feature>
<evidence type="ECO:0000256" key="1">
    <source>
        <dbReference type="ARBA" id="ARBA00004167"/>
    </source>
</evidence>
<feature type="transmembrane region" description="Helical" evidence="23">
    <location>
        <begin position="248"/>
        <end position="272"/>
    </location>
</feature>
<dbReference type="Proteomes" id="UP000504609">
    <property type="component" value="Unplaced"/>
</dbReference>